<dbReference type="EMBL" id="CAUI01000005">
    <property type="protein sequence ID" value="CCU78558.1"/>
    <property type="molecule type" value="Genomic_DNA"/>
</dbReference>
<dbReference type="PANTHER" id="PTHR11113:SF2">
    <property type="entry name" value="ADENINE DEAMINASE"/>
    <property type="match status" value="1"/>
</dbReference>
<evidence type="ECO:0000256" key="2">
    <source>
        <dbReference type="ARBA" id="ARBA00012782"/>
    </source>
</evidence>
<dbReference type="InParanoid" id="M5DZD7"/>
<dbReference type="InterPro" id="IPR011059">
    <property type="entry name" value="Metal-dep_hydrolase_composite"/>
</dbReference>
<evidence type="ECO:0000259" key="7">
    <source>
        <dbReference type="Pfam" id="PF01979"/>
    </source>
</evidence>
<dbReference type="RefSeq" id="WP_005487895.1">
    <property type="nucleotide sequence ID" value="NZ_CAUI01000005.1"/>
</dbReference>
<evidence type="ECO:0000256" key="3">
    <source>
        <dbReference type="ARBA" id="ARBA00022801"/>
    </source>
</evidence>
<dbReference type="InterPro" id="IPR006680">
    <property type="entry name" value="Amidohydro-rel"/>
</dbReference>
<evidence type="ECO:0000313" key="9">
    <source>
        <dbReference type="EMBL" id="CCU78558.1"/>
    </source>
</evidence>
<dbReference type="AlphaFoldDB" id="M5DZD7"/>
<feature type="domain" description="Adenine deaminase C-terminal" evidence="8">
    <location>
        <begin position="400"/>
        <end position="564"/>
    </location>
</feature>
<dbReference type="OrthoDB" id="9775607at2"/>
<comment type="caution">
    <text evidence="9">The sequence shown here is derived from an EMBL/GenBank/DDBJ whole genome shotgun (WGS) entry which is preliminary data.</text>
</comment>
<comment type="similarity">
    <text evidence="1 6">Belongs to the metallo-dependent hydrolases superfamily. Adenine deaminase family.</text>
</comment>
<dbReference type="GO" id="GO:0006146">
    <property type="term" value="P:adenine catabolic process"/>
    <property type="evidence" value="ECO:0007669"/>
    <property type="project" value="InterPro"/>
</dbReference>
<keyword evidence="3 6" id="KW-0378">Hydrolase</keyword>
<comment type="cofactor">
    <cofactor evidence="6">
        <name>Mn(2+)</name>
        <dbReference type="ChEBI" id="CHEBI:29035"/>
    </cofactor>
</comment>
<dbReference type="SUPFAM" id="SSF51556">
    <property type="entry name" value="Metallo-dependent hydrolases"/>
    <property type="match status" value="1"/>
</dbReference>
<keyword evidence="4 6" id="KW-0464">Manganese</keyword>
<evidence type="ECO:0000256" key="5">
    <source>
        <dbReference type="ARBA" id="ARBA00047720"/>
    </source>
</evidence>
<feature type="domain" description="Amidohydrolase-related" evidence="7">
    <location>
        <begin position="57"/>
        <end position="344"/>
    </location>
</feature>
<reference evidence="10" key="1">
    <citation type="journal article" date="2013" name="Genome Announc.">
        <title>Genome Sequence of Halanaerobium saccharolyticum subsp. saccharolyticum Strain DSM 6643T, a Halophilic Hydrogen-Producing Bacterium.</title>
        <authorList>
            <person name="Kivisto A."/>
            <person name="Larjo A."/>
            <person name="Ciranna A."/>
            <person name="Santala V."/>
            <person name="Roos C."/>
            <person name="Karp M."/>
        </authorList>
    </citation>
    <scope>NUCLEOTIDE SEQUENCE [LARGE SCALE GENOMIC DNA]</scope>
    <source>
        <strain evidence="10">DSM 6643</strain>
    </source>
</reference>
<dbReference type="eggNOG" id="COG1001">
    <property type="taxonomic scope" value="Bacteria"/>
</dbReference>
<dbReference type="PANTHER" id="PTHR11113">
    <property type="entry name" value="N-ACETYLGLUCOSAMINE-6-PHOSPHATE DEACETYLASE"/>
    <property type="match status" value="1"/>
</dbReference>
<evidence type="ECO:0000313" key="10">
    <source>
        <dbReference type="Proteomes" id="UP000012063"/>
    </source>
</evidence>
<evidence type="ECO:0000259" key="8">
    <source>
        <dbReference type="Pfam" id="PF13382"/>
    </source>
</evidence>
<protein>
    <recommendedName>
        <fullName evidence="2 6">Adenine deaminase</fullName>
        <shortName evidence="6">Adenase</shortName>
        <shortName evidence="6">Adenine aminase</shortName>
        <ecNumber evidence="2 6">3.5.4.2</ecNumber>
    </recommendedName>
</protein>
<sequence>MVEEVDILFKNANIYNSYFKKFFQGHLAVKNKKIVYTAEKYPKNIKAKKEIEAAGKFIIPGLIDIHMHIESSMAAPKQFAAEIIKHGITTIVSEPHEIANVFGIEGIKAMIKAGEEAAVDIYYAIPSSVPSTSSKLETTGAKISVQEVKELITEEKVVCLGEVMNNEAVLTGDQSLPINKILSFLNKNHPDYIIEGHIPSLLGEELAQFAAAGINSDHCLQSVERLKDRIYNGIFVEIQEKSLRPEVINYIIQNDLYEHLALVTDDVMADTLVKKGHLDHILRKIVKMGVSIENAIYMATYTPARRMRLSDRGSLAPNKRADFIILDDLESFEIAEVYTEGKKVYNQAQAKTENYAKAFPAKFYKSVKIDKLTKEKLQIKHFSNKEKVKCRIIEVKSESTYTAEKTAELKLKNGFLDWENSEYNLAAVISRYGNHNFAKGLITGSTIKKGAIATTYAHDHHNLYLIAANMEDALLAANWVIENQGGYCVVENGEIKASLQLEVAGILTEKPLDLLAEKISKIREAMIELGYQHYNPIMSLSTNTLPVSPALKITDRGLIDVEKMEIVNLIIDEEE</sequence>
<proteinExistence type="inferred from homology"/>
<evidence type="ECO:0000256" key="6">
    <source>
        <dbReference type="HAMAP-Rule" id="MF_01518"/>
    </source>
</evidence>
<dbReference type="STRING" id="1293054.HSACCH_00709"/>
<evidence type="ECO:0000256" key="1">
    <source>
        <dbReference type="ARBA" id="ARBA00006773"/>
    </source>
</evidence>
<organism evidence="9 10">
    <name type="scientific">Halanaerobium saccharolyticum subsp. saccharolyticum DSM 6643</name>
    <dbReference type="NCBI Taxonomy" id="1293054"/>
    <lineage>
        <taxon>Bacteria</taxon>
        <taxon>Bacillati</taxon>
        <taxon>Bacillota</taxon>
        <taxon>Clostridia</taxon>
        <taxon>Halanaerobiales</taxon>
        <taxon>Halanaerobiaceae</taxon>
        <taxon>Halanaerobium</taxon>
    </lineage>
</organism>
<dbReference type="Pfam" id="PF13382">
    <property type="entry name" value="Adenine_deam_C"/>
    <property type="match status" value="1"/>
</dbReference>
<dbReference type="HAMAP" id="MF_01518">
    <property type="entry name" value="Adenine_deamin"/>
    <property type="match status" value="1"/>
</dbReference>
<keyword evidence="10" id="KW-1185">Reference proteome</keyword>
<gene>
    <name evidence="6" type="primary">ade</name>
    <name evidence="9" type="ORF">HSACCH_00709</name>
</gene>
<dbReference type="InterPro" id="IPR032466">
    <property type="entry name" value="Metal_Hydrolase"/>
</dbReference>
<evidence type="ECO:0000256" key="4">
    <source>
        <dbReference type="ARBA" id="ARBA00023211"/>
    </source>
</evidence>
<comment type="catalytic activity">
    <reaction evidence="5 6">
        <text>adenine + H2O + H(+) = hypoxanthine + NH4(+)</text>
        <dbReference type="Rhea" id="RHEA:23688"/>
        <dbReference type="ChEBI" id="CHEBI:15377"/>
        <dbReference type="ChEBI" id="CHEBI:15378"/>
        <dbReference type="ChEBI" id="CHEBI:16708"/>
        <dbReference type="ChEBI" id="CHEBI:17368"/>
        <dbReference type="ChEBI" id="CHEBI:28938"/>
        <dbReference type="EC" id="3.5.4.2"/>
    </reaction>
</comment>
<dbReference type="GO" id="GO:0000034">
    <property type="term" value="F:adenine deaminase activity"/>
    <property type="evidence" value="ECO:0007669"/>
    <property type="project" value="UniProtKB-UniRule"/>
</dbReference>
<dbReference type="Proteomes" id="UP000012063">
    <property type="component" value="Unassembled WGS sequence"/>
</dbReference>
<dbReference type="InterPro" id="IPR026912">
    <property type="entry name" value="Adenine_deam_C"/>
</dbReference>
<dbReference type="InterPro" id="IPR006679">
    <property type="entry name" value="Adenine_deam"/>
</dbReference>
<dbReference type="Gene3D" id="2.30.40.10">
    <property type="entry name" value="Urease, subunit C, domain 1"/>
    <property type="match status" value="1"/>
</dbReference>
<accession>M5DZD7</accession>
<dbReference type="SUPFAM" id="SSF51338">
    <property type="entry name" value="Composite domain of metallo-dependent hydrolases"/>
    <property type="match status" value="1"/>
</dbReference>
<dbReference type="Pfam" id="PF01979">
    <property type="entry name" value="Amidohydro_1"/>
    <property type="match status" value="1"/>
</dbReference>
<name>M5DZD7_9FIRM</name>
<dbReference type="EC" id="3.5.4.2" evidence="2 6"/>
<dbReference type="Gene3D" id="3.20.20.140">
    <property type="entry name" value="Metal-dependent hydrolases"/>
    <property type="match status" value="1"/>
</dbReference>